<dbReference type="PANTHER" id="PTHR38567:SF1">
    <property type="entry name" value="DUF4291 DOMAIN-CONTAINING PROTEIN"/>
    <property type="match status" value="1"/>
</dbReference>
<dbReference type="EMBL" id="CAJNNW010026254">
    <property type="protein sequence ID" value="CAE8683982.1"/>
    <property type="molecule type" value="Genomic_DNA"/>
</dbReference>
<feature type="non-terminal residue" evidence="1">
    <location>
        <position position="1"/>
    </location>
</feature>
<dbReference type="Proteomes" id="UP000626109">
    <property type="component" value="Unassembled WGS sequence"/>
</dbReference>
<organism evidence="1 2">
    <name type="scientific">Polarella glacialis</name>
    <name type="common">Dinoflagellate</name>
    <dbReference type="NCBI Taxonomy" id="89957"/>
    <lineage>
        <taxon>Eukaryota</taxon>
        <taxon>Sar</taxon>
        <taxon>Alveolata</taxon>
        <taxon>Dinophyceae</taxon>
        <taxon>Suessiales</taxon>
        <taxon>Suessiaceae</taxon>
        <taxon>Polarella</taxon>
    </lineage>
</organism>
<protein>
    <submittedName>
        <fullName evidence="1">Uncharacterized protein</fullName>
    </submittedName>
</protein>
<evidence type="ECO:0000313" key="1">
    <source>
        <dbReference type="EMBL" id="CAE8683982.1"/>
    </source>
</evidence>
<proteinExistence type="predicted"/>
<reference evidence="1" key="1">
    <citation type="submission" date="2021-02" db="EMBL/GenBank/DDBJ databases">
        <authorList>
            <person name="Dougan E. K."/>
            <person name="Rhodes N."/>
            <person name="Thang M."/>
            <person name="Chan C."/>
        </authorList>
    </citation>
    <scope>NUCLEOTIDE SEQUENCE</scope>
</reference>
<dbReference type="AlphaFoldDB" id="A0A813JPU7"/>
<comment type="caution">
    <text evidence="1">The sequence shown here is derived from an EMBL/GenBank/DDBJ whole genome shotgun (WGS) entry which is preliminary data.</text>
</comment>
<dbReference type="InterPro" id="IPR025633">
    <property type="entry name" value="DUF4291"/>
</dbReference>
<dbReference type="PANTHER" id="PTHR38567">
    <property type="entry name" value="DUF4291 DOMAIN-CONTAINING PROTEIN"/>
    <property type="match status" value="1"/>
</dbReference>
<accession>A0A813JPU7</accession>
<dbReference type="Pfam" id="PF14124">
    <property type="entry name" value="DUF4291"/>
    <property type="match status" value="1"/>
</dbReference>
<gene>
    <name evidence="1" type="ORF">PGLA2088_LOCUS23737</name>
</gene>
<sequence length="316" mass="34665">MDSILIKPHKVKCSVKIGAPYYWDYEWEDWQETGEDVTAVGTLVEIKDPQKLRARDFRADMVYGADSTNEDVIMCDLTGPLEDSVATCGAHEFIAADTQQSELPFREIRAIHDEGAVRVYQAYNDAIADAAVAANSFSGPLEQGLWSATRMTWIKPSAVWMAYRCGWTSLKDKNQARVLALDLSRAGFEALLRGARLSHGVGEASAKCREGDVTVQWDPERLMDPEAPLKQVFTRPEAKMRSIQIGLRGAASALLLDPSFVLRITDVTPAFAKAGAALAASPPDLAAAAAALWPDEEHQELQMSVPSDIRQVLAMD</sequence>
<evidence type="ECO:0000313" key="2">
    <source>
        <dbReference type="Proteomes" id="UP000626109"/>
    </source>
</evidence>
<name>A0A813JPU7_POLGL</name>